<dbReference type="InterPro" id="IPR023165">
    <property type="entry name" value="rRNA_Ade_diMease-like_C"/>
</dbReference>
<keyword evidence="6 7" id="KW-0694">RNA-binding</keyword>
<feature type="binding site" evidence="7 8">
    <location>
        <position position="14"/>
    </location>
    <ligand>
        <name>S-adenosyl-L-methionine</name>
        <dbReference type="ChEBI" id="CHEBI:59789"/>
    </ligand>
</feature>
<evidence type="ECO:0000256" key="7">
    <source>
        <dbReference type="HAMAP-Rule" id="MF_00607"/>
    </source>
</evidence>
<dbReference type="HAMAP" id="MF_00607">
    <property type="entry name" value="16SrRNA_methyltr_A"/>
    <property type="match status" value="1"/>
</dbReference>
<organism evidence="10 11">
    <name type="scientific">Mycoplasma phocoenae</name>
    <dbReference type="NCBI Taxonomy" id="754517"/>
    <lineage>
        <taxon>Bacteria</taxon>
        <taxon>Bacillati</taxon>
        <taxon>Mycoplasmatota</taxon>
        <taxon>Mollicutes</taxon>
        <taxon>Mycoplasmataceae</taxon>
        <taxon>Mycoplasma</taxon>
    </lineage>
</organism>
<dbReference type="PROSITE" id="PS01131">
    <property type="entry name" value="RRNA_A_DIMETH"/>
    <property type="match status" value="1"/>
</dbReference>
<dbReference type="SMART" id="SM00650">
    <property type="entry name" value="rADc"/>
    <property type="match status" value="1"/>
</dbReference>
<evidence type="ECO:0000256" key="4">
    <source>
        <dbReference type="ARBA" id="ARBA00022679"/>
    </source>
</evidence>
<dbReference type="PANTHER" id="PTHR11727">
    <property type="entry name" value="DIMETHYLADENOSINE TRANSFERASE"/>
    <property type="match status" value="1"/>
</dbReference>
<dbReference type="GO" id="GO:0003723">
    <property type="term" value="F:RNA binding"/>
    <property type="evidence" value="ECO:0007669"/>
    <property type="project" value="UniProtKB-UniRule"/>
</dbReference>
<evidence type="ECO:0000259" key="9">
    <source>
        <dbReference type="SMART" id="SM00650"/>
    </source>
</evidence>
<accession>A0A858U2L8</accession>
<feature type="binding site" evidence="7 8">
    <location>
        <position position="12"/>
    </location>
    <ligand>
        <name>S-adenosyl-L-methionine</name>
        <dbReference type="ChEBI" id="CHEBI:59789"/>
    </ligand>
</feature>
<dbReference type="SUPFAM" id="SSF53335">
    <property type="entry name" value="S-adenosyl-L-methionine-dependent methyltransferases"/>
    <property type="match status" value="1"/>
</dbReference>
<sequence length="259" mass="30005">MSIKAKKSLGQNFLKDLSIIDQIINHANIEDRDVVEVGPGQGALTTKLASKAKSLTAYEIDKDMINILNVKINNPNFVLIHKDFLLCSLEEVKENSVLVANIPYYITSDILFKVFINRNKFSKAIIMMQKEVADRIIAKANTSNYSKLSVTSQYFANVKKLFDVSPQCFEPAPKVFSSVVLFEFNKKQEMDDKDFLEFVKLCFAQRRKTLINNLLNKYNKEQIWLIFEKMNFKSNVRAQELSLNQFIKLYQEIKNEFFN</sequence>
<feature type="binding site" evidence="7 8">
    <location>
        <position position="38"/>
    </location>
    <ligand>
        <name>S-adenosyl-L-methionine</name>
        <dbReference type="ChEBI" id="CHEBI:59789"/>
    </ligand>
</feature>
<evidence type="ECO:0000313" key="11">
    <source>
        <dbReference type="Proteomes" id="UP000501060"/>
    </source>
</evidence>
<dbReference type="Gene3D" id="3.40.50.150">
    <property type="entry name" value="Vaccinia Virus protein VP39"/>
    <property type="match status" value="1"/>
</dbReference>
<comment type="catalytic activity">
    <reaction evidence="7">
        <text>adenosine(1518)/adenosine(1519) in 16S rRNA + 4 S-adenosyl-L-methionine = N(6)-dimethyladenosine(1518)/N(6)-dimethyladenosine(1519) in 16S rRNA + 4 S-adenosyl-L-homocysteine + 4 H(+)</text>
        <dbReference type="Rhea" id="RHEA:19609"/>
        <dbReference type="Rhea" id="RHEA-COMP:10232"/>
        <dbReference type="Rhea" id="RHEA-COMP:10233"/>
        <dbReference type="ChEBI" id="CHEBI:15378"/>
        <dbReference type="ChEBI" id="CHEBI:57856"/>
        <dbReference type="ChEBI" id="CHEBI:59789"/>
        <dbReference type="ChEBI" id="CHEBI:74411"/>
        <dbReference type="ChEBI" id="CHEBI:74493"/>
        <dbReference type="EC" id="2.1.1.182"/>
    </reaction>
</comment>
<keyword evidence="4 7" id="KW-0808">Transferase</keyword>
<keyword evidence="2 7" id="KW-0698">rRNA processing</keyword>
<evidence type="ECO:0000256" key="1">
    <source>
        <dbReference type="ARBA" id="ARBA00022490"/>
    </source>
</evidence>
<protein>
    <recommendedName>
        <fullName evidence="7">Ribosomal RNA small subunit methyltransferase A</fullName>
        <ecNumber evidence="7">2.1.1.182</ecNumber>
    </recommendedName>
    <alternativeName>
        <fullName evidence="7">16S rRNA (adenine(1518)-N(6)/adenine(1519)-N(6))-dimethyltransferase</fullName>
    </alternativeName>
    <alternativeName>
        <fullName evidence="7">16S rRNA dimethyladenosine transferase</fullName>
    </alternativeName>
    <alternativeName>
        <fullName evidence="7">16S rRNA dimethylase</fullName>
    </alternativeName>
    <alternativeName>
        <fullName evidence="7">S-adenosylmethionine-6-N', N'-adenosyl(rRNA) dimethyltransferase</fullName>
    </alternativeName>
</protein>
<dbReference type="AlphaFoldDB" id="A0A858U2L8"/>
<comment type="similarity">
    <text evidence="7">Belongs to the class I-like SAM-binding methyltransferase superfamily. rRNA adenine N(6)-methyltransferase family. RsmA subfamily.</text>
</comment>
<dbReference type="InterPro" id="IPR020598">
    <property type="entry name" value="rRNA_Ade_methylase_Trfase_N"/>
</dbReference>
<dbReference type="InterPro" id="IPR029063">
    <property type="entry name" value="SAM-dependent_MTases_sf"/>
</dbReference>
<evidence type="ECO:0000256" key="3">
    <source>
        <dbReference type="ARBA" id="ARBA00022603"/>
    </source>
</evidence>
<dbReference type="Gene3D" id="1.10.8.100">
    <property type="entry name" value="Ribosomal RNA adenine dimethylase-like, domain 2"/>
    <property type="match status" value="1"/>
</dbReference>
<dbReference type="InterPro" id="IPR011530">
    <property type="entry name" value="rRNA_adenine_dimethylase"/>
</dbReference>
<evidence type="ECO:0000256" key="5">
    <source>
        <dbReference type="ARBA" id="ARBA00022691"/>
    </source>
</evidence>
<name>A0A858U2L8_9MOLU</name>
<dbReference type="CDD" id="cd02440">
    <property type="entry name" value="AdoMet_MTases"/>
    <property type="match status" value="1"/>
</dbReference>
<evidence type="ECO:0000313" key="10">
    <source>
        <dbReference type="EMBL" id="QJG66720.1"/>
    </source>
</evidence>
<keyword evidence="5 7" id="KW-0949">S-adenosyl-L-methionine</keyword>
<dbReference type="Pfam" id="PF00398">
    <property type="entry name" value="RrnaAD"/>
    <property type="match status" value="1"/>
</dbReference>
<dbReference type="NCBIfam" id="TIGR00755">
    <property type="entry name" value="ksgA"/>
    <property type="match status" value="1"/>
</dbReference>
<feature type="binding site" evidence="7 8">
    <location>
        <position position="83"/>
    </location>
    <ligand>
        <name>S-adenosyl-L-methionine</name>
        <dbReference type="ChEBI" id="CHEBI:59789"/>
    </ligand>
</feature>
<dbReference type="InterPro" id="IPR001737">
    <property type="entry name" value="KsgA/Erm"/>
</dbReference>
<dbReference type="Proteomes" id="UP000501060">
    <property type="component" value="Chromosome"/>
</dbReference>
<comment type="function">
    <text evidence="7">Specifically dimethylates two adjacent adenosines (A1518 and A1519) in the loop of a conserved hairpin near the 3'-end of 16S rRNA in the 30S particle. May play a critical role in biogenesis of 30S subunits.</text>
</comment>
<evidence type="ECO:0000256" key="2">
    <source>
        <dbReference type="ARBA" id="ARBA00022552"/>
    </source>
</evidence>
<dbReference type="InterPro" id="IPR020596">
    <property type="entry name" value="rRNA_Ade_Mease_Trfase_CS"/>
</dbReference>
<reference evidence="10 11" key="1">
    <citation type="submission" date="2020-04" db="EMBL/GenBank/DDBJ databases">
        <title>Novel Mycoplasma species detected in Phocoena phocoena (harbor porpoise) from the USA.</title>
        <authorList>
            <person name="Volokhov D.V."/>
        </authorList>
    </citation>
    <scope>NUCLEOTIDE SEQUENCE [LARGE SCALE GENOMIC DNA]</scope>
    <source>
        <strain evidence="10 11">Phocoena C-264-GEN</strain>
    </source>
</reference>
<dbReference type="RefSeq" id="WP_169604771.1">
    <property type="nucleotide sequence ID" value="NZ_CP051481.1"/>
</dbReference>
<proteinExistence type="inferred from homology"/>
<comment type="subcellular location">
    <subcellularLocation>
        <location evidence="7">Cytoplasm</location>
    </subcellularLocation>
</comment>
<dbReference type="PANTHER" id="PTHR11727:SF7">
    <property type="entry name" value="DIMETHYLADENOSINE TRANSFERASE-RELATED"/>
    <property type="match status" value="1"/>
</dbReference>
<evidence type="ECO:0000256" key="6">
    <source>
        <dbReference type="ARBA" id="ARBA00022884"/>
    </source>
</evidence>
<dbReference type="PROSITE" id="PS51689">
    <property type="entry name" value="SAM_RNA_A_N6_MT"/>
    <property type="match status" value="1"/>
</dbReference>
<feature type="domain" description="Ribosomal RNA adenine methylase transferase N-terminal" evidence="9">
    <location>
        <begin position="19"/>
        <end position="186"/>
    </location>
</feature>
<keyword evidence="11" id="KW-1185">Reference proteome</keyword>
<dbReference type="GO" id="GO:0052908">
    <property type="term" value="F:16S rRNA (adenine(1518)-N(6)/adenine(1519)-N(6))-dimethyltransferase activity"/>
    <property type="evidence" value="ECO:0007669"/>
    <property type="project" value="UniProtKB-EC"/>
</dbReference>
<dbReference type="EMBL" id="CP051481">
    <property type="protein sequence ID" value="QJG66720.1"/>
    <property type="molecule type" value="Genomic_DNA"/>
</dbReference>
<dbReference type="EC" id="2.1.1.182" evidence="7"/>
<keyword evidence="3 7" id="KW-0489">Methyltransferase</keyword>
<dbReference type="KEGG" id="mphe:HGG69_00010"/>
<feature type="binding site" evidence="7 8">
    <location>
        <position position="101"/>
    </location>
    <ligand>
        <name>S-adenosyl-L-methionine</name>
        <dbReference type="ChEBI" id="CHEBI:59789"/>
    </ligand>
</feature>
<evidence type="ECO:0000256" key="8">
    <source>
        <dbReference type="PROSITE-ProRule" id="PRU01026"/>
    </source>
</evidence>
<gene>
    <name evidence="7 10" type="primary">rsmA</name>
    <name evidence="7" type="synonym">ksgA</name>
    <name evidence="10" type="ORF">HGG69_00010</name>
</gene>
<feature type="binding site" evidence="7 8">
    <location>
        <position position="59"/>
    </location>
    <ligand>
        <name>S-adenosyl-L-methionine</name>
        <dbReference type="ChEBI" id="CHEBI:59789"/>
    </ligand>
</feature>
<dbReference type="GO" id="GO:0005829">
    <property type="term" value="C:cytosol"/>
    <property type="evidence" value="ECO:0007669"/>
    <property type="project" value="TreeGrafter"/>
</dbReference>
<keyword evidence="1 7" id="KW-0963">Cytoplasm</keyword>